<sequence>MDPNHLTADTLTPDACLRLLGRTTIGRVVYTRHALPVVLPVRFRLDYSGAVVLSAPPGTQLAERVDGSIVAFQAEELDPATLRGHSVMLHGRAEALDDGEELRLVPQMLCGTVLVGA</sequence>
<dbReference type="RefSeq" id="WP_380554041.1">
    <property type="nucleotide sequence ID" value="NZ_JBHEZY010000006.1"/>
</dbReference>
<dbReference type="EC" id="1.-.-.-" evidence="1"/>
<evidence type="ECO:0000313" key="2">
    <source>
        <dbReference type="Proteomes" id="UP001592530"/>
    </source>
</evidence>
<dbReference type="Pfam" id="PF12900">
    <property type="entry name" value="Pyridox_ox_2"/>
    <property type="match status" value="1"/>
</dbReference>
<protein>
    <submittedName>
        <fullName evidence="1">Pyridoxamine 5'-phosphate oxidase family protein</fullName>
        <ecNumber evidence="1">1.-.-.-</ecNumber>
    </submittedName>
</protein>
<dbReference type="SUPFAM" id="SSF50475">
    <property type="entry name" value="FMN-binding split barrel"/>
    <property type="match status" value="1"/>
</dbReference>
<dbReference type="Gene3D" id="2.30.110.10">
    <property type="entry name" value="Electron Transport, Fmn-binding Protein, Chain A"/>
    <property type="match status" value="1"/>
</dbReference>
<dbReference type="GO" id="GO:0016491">
    <property type="term" value="F:oxidoreductase activity"/>
    <property type="evidence" value="ECO:0007669"/>
    <property type="project" value="UniProtKB-KW"/>
</dbReference>
<reference evidence="1 2" key="1">
    <citation type="submission" date="2024-09" db="EMBL/GenBank/DDBJ databases">
        <authorList>
            <person name="Lee S.D."/>
        </authorList>
    </citation>
    <scope>NUCLEOTIDE SEQUENCE [LARGE SCALE GENOMIC DNA]</scope>
    <source>
        <strain evidence="1 2">N1-3</strain>
    </source>
</reference>
<dbReference type="EMBL" id="JBHEZY010000006">
    <property type="protein sequence ID" value="MFC1432320.1"/>
    <property type="molecule type" value="Genomic_DNA"/>
</dbReference>
<evidence type="ECO:0000313" key="1">
    <source>
        <dbReference type="EMBL" id="MFC1432320.1"/>
    </source>
</evidence>
<keyword evidence="1" id="KW-0560">Oxidoreductase</keyword>
<dbReference type="InterPro" id="IPR024747">
    <property type="entry name" value="Pyridox_Oxase-rel"/>
</dbReference>
<comment type="caution">
    <text evidence="1">The sequence shown here is derived from an EMBL/GenBank/DDBJ whole genome shotgun (WGS) entry which is preliminary data.</text>
</comment>
<accession>A0ABV6X200</accession>
<dbReference type="Proteomes" id="UP001592530">
    <property type="component" value="Unassembled WGS sequence"/>
</dbReference>
<name>A0ABV6X200_9ACTN</name>
<proteinExistence type="predicted"/>
<dbReference type="InterPro" id="IPR012349">
    <property type="entry name" value="Split_barrel_FMN-bd"/>
</dbReference>
<organism evidence="1 2">
    <name type="scientific">Streptacidiphilus alkalitolerans</name>
    <dbReference type="NCBI Taxonomy" id="3342712"/>
    <lineage>
        <taxon>Bacteria</taxon>
        <taxon>Bacillati</taxon>
        <taxon>Actinomycetota</taxon>
        <taxon>Actinomycetes</taxon>
        <taxon>Kitasatosporales</taxon>
        <taxon>Streptomycetaceae</taxon>
        <taxon>Streptacidiphilus</taxon>
    </lineage>
</organism>
<gene>
    <name evidence="1" type="ORF">ACEZDB_16860</name>
</gene>